<feature type="signal peptide" evidence="1">
    <location>
        <begin position="1"/>
        <end position="24"/>
    </location>
</feature>
<dbReference type="EMBL" id="SWCO01000001">
    <property type="protein sequence ID" value="TKB04743.1"/>
    <property type="molecule type" value="Genomic_DNA"/>
</dbReference>
<keyword evidence="1" id="KW-0732">Signal</keyword>
<evidence type="ECO:0000313" key="3">
    <source>
        <dbReference type="Proteomes" id="UP000305471"/>
    </source>
</evidence>
<dbReference type="RefSeq" id="WP_136780569.1">
    <property type="nucleotide sequence ID" value="NZ_SWCO01000001.1"/>
</dbReference>
<proteinExistence type="predicted"/>
<gene>
    <name evidence="2" type="ORF">E5672_01225</name>
</gene>
<organism evidence="2 3">
    <name type="scientific">Alteromonas portus</name>
    <dbReference type="NCBI Taxonomy" id="2565549"/>
    <lineage>
        <taxon>Bacteria</taxon>
        <taxon>Pseudomonadati</taxon>
        <taxon>Pseudomonadota</taxon>
        <taxon>Gammaproteobacteria</taxon>
        <taxon>Alteromonadales</taxon>
        <taxon>Alteromonadaceae</taxon>
        <taxon>Alteromonas/Salinimonas group</taxon>
        <taxon>Alteromonas</taxon>
    </lineage>
</organism>
<protein>
    <recommendedName>
        <fullName evidence="4">DUF3575 domain-containing protein</fullName>
    </recommendedName>
</protein>
<feature type="chain" id="PRO_5020688837" description="DUF3575 domain-containing protein" evidence="1">
    <location>
        <begin position="25"/>
        <end position="156"/>
    </location>
</feature>
<dbReference type="Proteomes" id="UP000305471">
    <property type="component" value="Unassembled WGS sequence"/>
</dbReference>
<keyword evidence="3" id="KW-1185">Reference proteome</keyword>
<accession>A0A4U0ZIW1</accession>
<sequence length="156" mass="17701">MNVVTGTLIAFTLAASLTALPVCAGINDSNNSPIQFKSKKIARWQLNSMYRVQSTTETYLYDNSYTYPAGSQGMFSASRRFDTRIPQKVYATYKTNNTAFQHYAEWLYLPHDIGTFTRLGWLLGKNEGLNMAVEIEHRQVGEEENMAFSLGVNYLF</sequence>
<comment type="caution">
    <text evidence="2">The sequence shown here is derived from an EMBL/GenBank/DDBJ whole genome shotgun (WGS) entry which is preliminary data.</text>
</comment>
<dbReference type="AlphaFoldDB" id="A0A4U0ZIW1"/>
<reference evidence="2 3" key="1">
    <citation type="submission" date="2019-04" db="EMBL/GenBank/DDBJ databases">
        <title>Alteromonas portus sp. nov., an alginate lyase-excreting marine bacterium.</title>
        <authorList>
            <person name="Huang H."/>
            <person name="Mo K."/>
            <person name="Bao S."/>
        </authorList>
    </citation>
    <scope>NUCLEOTIDE SEQUENCE [LARGE SCALE GENOMIC DNA]</scope>
    <source>
        <strain evidence="2 3">HB161718</strain>
    </source>
</reference>
<name>A0A4U0ZIW1_9ALTE</name>
<evidence type="ECO:0000313" key="2">
    <source>
        <dbReference type="EMBL" id="TKB04743.1"/>
    </source>
</evidence>
<evidence type="ECO:0000256" key="1">
    <source>
        <dbReference type="SAM" id="SignalP"/>
    </source>
</evidence>
<evidence type="ECO:0008006" key="4">
    <source>
        <dbReference type="Google" id="ProtNLM"/>
    </source>
</evidence>
<dbReference type="OrthoDB" id="6332692at2"/>